<dbReference type="EMBL" id="CP017839">
    <property type="protein sequence ID" value="APA96741.1"/>
    <property type="molecule type" value="Genomic_DNA"/>
</dbReference>
<dbReference type="Pfam" id="PF13622">
    <property type="entry name" value="4HBT_3"/>
    <property type="match status" value="1"/>
</dbReference>
<dbReference type="SUPFAM" id="SSF54637">
    <property type="entry name" value="Thioesterase/thiol ester dehydrase-isomerase"/>
    <property type="match status" value="1"/>
</dbReference>
<dbReference type="InterPro" id="IPR029069">
    <property type="entry name" value="HotDog_dom_sf"/>
</dbReference>
<dbReference type="KEGG" id="nsr:NS506_02680"/>
<protein>
    <recommendedName>
        <fullName evidence="1">Acyl-CoA thioesterase-like N-terminal HotDog domain-containing protein</fullName>
    </recommendedName>
</protein>
<evidence type="ECO:0000259" key="1">
    <source>
        <dbReference type="Pfam" id="PF13622"/>
    </source>
</evidence>
<accession>A0ABC8ARI1</accession>
<sequence>MAFFERTADGFDPLPHAASQWSTETINGAAVAGLAAYGAETEHGESGLVPARFTIDLFRQPRFHPLTVRSQRVRDGRTVRVADVWVEQDDKPVARATLVLARPTAQPPGTRWLPEPQPEYPRPERFSPLIEPGGYWGSDAHPTGWSTAMAEHQNTSRKRLWIHQTDVLAGEPSSPFARAASVGELTNTLTSWGDRGIGFINHDFTMLLSRNPIGAEIGIEADNHTSDCGLAAGAATLYDREGRFGLCVVSAVAHAVAGLDLSEFTDNWGETRGGTAASDARRDEVKR</sequence>
<dbReference type="AlphaFoldDB" id="A0ABC8ARI1"/>
<proteinExistence type="predicted"/>
<dbReference type="Gene3D" id="2.40.160.210">
    <property type="entry name" value="Acyl-CoA thioesterase, double hotdog domain"/>
    <property type="match status" value="1"/>
</dbReference>
<dbReference type="RefSeq" id="WP_071343802.1">
    <property type="nucleotide sequence ID" value="NZ_CP017839.1"/>
</dbReference>
<evidence type="ECO:0000313" key="2">
    <source>
        <dbReference type="EMBL" id="APA96741.1"/>
    </source>
</evidence>
<gene>
    <name evidence="2" type="ORF">NS506_02680</name>
</gene>
<organism evidence="2 3">
    <name type="scientific">Nocardia seriolae</name>
    <dbReference type="NCBI Taxonomy" id="37332"/>
    <lineage>
        <taxon>Bacteria</taxon>
        <taxon>Bacillati</taxon>
        <taxon>Actinomycetota</taxon>
        <taxon>Actinomycetes</taxon>
        <taxon>Mycobacteriales</taxon>
        <taxon>Nocardiaceae</taxon>
        <taxon>Nocardia</taxon>
    </lineage>
</organism>
<feature type="domain" description="Acyl-CoA thioesterase-like N-terminal HotDog" evidence="1">
    <location>
        <begin position="19"/>
        <end position="99"/>
    </location>
</feature>
<evidence type="ECO:0000313" key="3">
    <source>
        <dbReference type="Proteomes" id="UP000180166"/>
    </source>
</evidence>
<name>A0ABC8ARI1_9NOCA</name>
<dbReference type="InterPro" id="IPR049449">
    <property type="entry name" value="TesB_ACOT8-like_N"/>
</dbReference>
<reference evidence="2 3" key="1">
    <citation type="submission" date="2016-10" db="EMBL/GenBank/DDBJ databases">
        <title>Genome sequence of Nocardia seriolae strain EM150506, isolated from Anguila japonica.</title>
        <authorList>
            <person name="Han H.-J."/>
        </authorList>
    </citation>
    <scope>NUCLEOTIDE SEQUENCE [LARGE SCALE GENOMIC DNA]</scope>
    <source>
        <strain evidence="2 3">EM150506</strain>
    </source>
</reference>
<dbReference type="InterPro" id="IPR042171">
    <property type="entry name" value="Acyl-CoA_hotdog"/>
</dbReference>
<dbReference type="Proteomes" id="UP000180166">
    <property type="component" value="Chromosome"/>
</dbReference>